<keyword evidence="8" id="KW-0378">Hydrolase</keyword>
<evidence type="ECO:0000256" key="2">
    <source>
        <dbReference type="ARBA" id="ARBA00001946"/>
    </source>
</evidence>
<evidence type="ECO:0000256" key="7">
    <source>
        <dbReference type="ARBA" id="ARBA00022723"/>
    </source>
</evidence>
<dbReference type="GO" id="GO:0004177">
    <property type="term" value="F:aminopeptidase activity"/>
    <property type="evidence" value="ECO:0007669"/>
    <property type="project" value="UniProtKB-KW"/>
</dbReference>
<evidence type="ECO:0000256" key="3">
    <source>
        <dbReference type="ARBA" id="ARBA00001947"/>
    </source>
</evidence>
<evidence type="ECO:0000313" key="10">
    <source>
        <dbReference type="EMBL" id="AXF56057.1"/>
    </source>
</evidence>
<reference evidence="10 11" key="1">
    <citation type="journal article" date="2018" name="J. Microbiol.">
        <title>Salicibibacter kimchii gen. nov., sp. nov., a moderately halophilic and alkalitolerant bacterium in the family Bacillaceae, isolated from kimchi.</title>
        <authorList>
            <person name="Jang J.Y."/>
            <person name="Oh Y.J."/>
            <person name="Lim S.K."/>
            <person name="Park H.K."/>
            <person name="Lee C."/>
            <person name="Kim J.Y."/>
            <person name="Lee M.A."/>
            <person name="Choi H.J."/>
        </authorList>
    </citation>
    <scope>NUCLEOTIDE SEQUENCE [LARGE SCALE GENOMIC DNA]</scope>
    <source>
        <strain evidence="10 11">NKC1-1</strain>
    </source>
</reference>
<evidence type="ECO:0000256" key="1">
    <source>
        <dbReference type="ARBA" id="ARBA00001941"/>
    </source>
</evidence>
<dbReference type="PANTHER" id="PTHR34448:SF3">
    <property type="entry name" value="AMINOPEPTIDASE AMPS"/>
    <property type="match status" value="1"/>
</dbReference>
<dbReference type="InterPro" id="IPR052170">
    <property type="entry name" value="M29_Exopeptidase"/>
</dbReference>
<organism evidence="10 11">
    <name type="scientific">Salicibibacter kimchii</name>
    <dbReference type="NCBI Taxonomy" id="2099786"/>
    <lineage>
        <taxon>Bacteria</taxon>
        <taxon>Bacillati</taxon>
        <taxon>Bacillota</taxon>
        <taxon>Bacilli</taxon>
        <taxon>Bacillales</taxon>
        <taxon>Bacillaceae</taxon>
        <taxon>Salicibibacter</taxon>
    </lineage>
</organism>
<dbReference type="RefSeq" id="WP_114372505.1">
    <property type="nucleotide sequence ID" value="NZ_CP031092.1"/>
</dbReference>
<dbReference type="GO" id="GO:0046872">
    <property type="term" value="F:metal ion binding"/>
    <property type="evidence" value="ECO:0007669"/>
    <property type="project" value="UniProtKB-KW"/>
</dbReference>
<name>A0A345BYM6_9BACI</name>
<keyword evidence="11" id="KW-1185">Reference proteome</keyword>
<dbReference type="GO" id="GO:0008237">
    <property type="term" value="F:metallopeptidase activity"/>
    <property type="evidence" value="ECO:0007669"/>
    <property type="project" value="UniProtKB-KW"/>
</dbReference>
<dbReference type="PRINTS" id="PR00919">
    <property type="entry name" value="THERMOPTASE"/>
</dbReference>
<dbReference type="InterPro" id="IPR000787">
    <property type="entry name" value="Peptidase_M29"/>
</dbReference>
<evidence type="ECO:0000313" key="11">
    <source>
        <dbReference type="Proteomes" id="UP000252100"/>
    </source>
</evidence>
<dbReference type="SUPFAM" id="SSF144052">
    <property type="entry name" value="Thermophilic metalloprotease-like"/>
    <property type="match status" value="1"/>
</dbReference>
<evidence type="ECO:0000256" key="6">
    <source>
        <dbReference type="ARBA" id="ARBA00022670"/>
    </source>
</evidence>
<keyword evidence="5 10" id="KW-0031">Aminopeptidase</keyword>
<dbReference type="PANTHER" id="PTHR34448">
    <property type="entry name" value="AMINOPEPTIDASE"/>
    <property type="match status" value="1"/>
</dbReference>
<dbReference type="AlphaFoldDB" id="A0A345BYM6"/>
<keyword evidence="7" id="KW-0479">Metal-binding</keyword>
<accession>A0A345BYM6</accession>
<comment type="cofactor">
    <cofactor evidence="2">
        <name>Mg(2+)</name>
        <dbReference type="ChEBI" id="CHEBI:18420"/>
    </cofactor>
</comment>
<comment type="cofactor">
    <cofactor evidence="1">
        <name>Co(2+)</name>
        <dbReference type="ChEBI" id="CHEBI:48828"/>
    </cofactor>
</comment>
<dbReference type="KEGG" id="rue:DT065_08490"/>
<keyword evidence="6" id="KW-0645">Protease</keyword>
<dbReference type="GO" id="GO:0006508">
    <property type="term" value="P:proteolysis"/>
    <property type="evidence" value="ECO:0007669"/>
    <property type="project" value="UniProtKB-KW"/>
</dbReference>
<evidence type="ECO:0000256" key="5">
    <source>
        <dbReference type="ARBA" id="ARBA00022438"/>
    </source>
</evidence>
<protein>
    <submittedName>
        <fullName evidence="10">Aminopeptidase</fullName>
    </submittedName>
</protein>
<dbReference type="Pfam" id="PF02073">
    <property type="entry name" value="Peptidase_M29"/>
    <property type="match status" value="1"/>
</dbReference>
<dbReference type="InterPro" id="IPR035097">
    <property type="entry name" value="M29_N-terminal"/>
</dbReference>
<gene>
    <name evidence="10" type="ORF">DT065_08490</name>
</gene>
<dbReference type="OrthoDB" id="9803993at2"/>
<dbReference type="Gene3D" id="3.40.1830.10">
    <property type="entry name" value="Thermophilic metalloprotease (M29)"/>
    <property type="match status" value="1"/>
</dbReference>
<proteinExistence type="inferred from homology"/>
<comment type="cofactor">
    <cofactor evidence="3">
        <name>Zn(2+)</name>
        <dbReference type="ChEBI" id="CHEBI:29105"/>
    </cofactor>
</comment>
<comment type="similarity">
    <text evidence="4">Belongs to the peptidase M29 family.</text>
</comment>
<dbReference type="Proteomes" id="UP000252100">
    <property type="component" value="Chromosome"/>
</dbReference>
<evidence type="ECO:0000256" key="4">
    <source>
        <dbReference type="ARBA" id="ARBA00008236"/>
    </source>
</evidence>
<evidence type="ECO:0000256" key="9">
    <source>
        <dbReference type="ARBA" id="ARBA00023049"/>
    </source>
</evidence>
<dbReference type="EMBL" id="CP031092">
    <property type="protein sequence ID" value="AXF56057.1"/>
    <property type="molecule type" value="Genomic_DNA"/>
</dbReference>
<sequence>MTTFQEQIESYAAIALNVGVNIQEGQTLFIRSPLFAADFVRIVAEKAYKAGAKHVRVDWSDEALTRLKFDHAPEEAFSEFPDWYARALEEEADNNAAFLSITGGDPDLLKGIDPEKVSTANKTSGKAMEGFRGYIQSDKVSWSIVAVPSVKWAERVFPEAEGEEAVSKLWQAIFDATRVNEPDAVTAWQDHLKTLDEKMEALNTKHFHALHYTAEGTDLTIELPETHLWASGGSVSKAGVNFVANIPTEEVFTAAKKKGVNGKVTSKKPLNYGGTLISDFTLTFENGKVVDFEAKEGEETLKRLLEGDDGASYIGEVALVPHRSPISDTNIIFFNTLFDENASNHLALGSAYAFNIEGGKDMEKEELEEKGLNTSITHVDFMVGDADMDIDGIHKDGTREPVFRSGDWAF</sequence>
<evidence type="ECO:0000256" key="8">
    <source>
        <dbReference type="ARBA" id="ARBA00022801"/>
    </source>
</evidence>
<keyword evidence="9" id="KW-0482">Metalloprotease</keyword>